<name>A0ABM9A2H6_9VIBR</name>
<evidence type="ECO:0000313" key="1">
    <source>
        <dbReference type="EMBL" id="CAH0538558.1"/>
    </source>
</evidence>
<protein>
    <submittedName>
        <fullName evidence="1">Uncharacterized protein</fullName>
    </submittedName>
</protein>
<gene>
    <name evidence="1" type="ORF">VMF7928_01480</name>
</gene>
<dbReference type="RefSeq" id="WP_237360841.1">
    <property type="nucleotide sequence ID" value="NZ_CAKLDM010000002.1"/>
</dbReference>
<accession>A0ABM9A2H6</accession>
<dbReference type="Proteomes" id="UP000838748">
    <property type="component" value="Unassembled WGS sequence"/>
</dbReference>
<comment type="caution">
    <text evidence="1">The sequence shown here is derived from an EMBL/GenBank/DDBJ whole genome shotgun (WGS) entry which is preliminary data.</text>
</comment>
<reference evidence="1" key="1">
    <citation type="submission" date="2021-11" db="EMBL/GenBank/DDBJ databases">
        <authorList>
            <person name="Rodrigo-Torres L."/>
            <person name="Arahal R. D."/>
            <person name="Lucena T."/>
        </authorList>
    </citation>
    <scope>NUCLEOTIDE SEQUENCE</scope>
    <source>
        <strain evidence="1">CECT 7928</strain>
    </source>
</reference>
<keyword evidence="2" id="KW-1185">Reference proteome</keyword>
<sequence length="279" mass="31464">MTTLISWLTYDQRGPASLYVASDSRLSWGQQAYWDSGRKIYYSGKHALILGFCGEAMFCSQVMSQIVAYIDSCDVFEKTIASTSRFDLVYNLIKRSFGKYPVAFALDSFKIIYATRESPRNFHSYVIKWAKNKPKNQNWSYEKLSLPLKTGLVESLGSGATSYKNHYQKLYSTSDISGLSRSFYSSLSTYIETNEDPLTGGAIQLAGLFNVGSAKAHGVIKGEQRYIYGMEIDPHDNINNVRWVNERFENCDGNSIQRKPDAQIQPLPKAIRNPLGNST</sequence>
<organism evidence="1 2">
    <name type="scientific">Vibrio marisflavi CECT 7928</name>
    <dbReference type="NCBI Taxonomy" id="634439"/>
    <lineage>
        <taxon>Bacteria</taxon>
        <taxon>Pseudomonadati</taxon>
        <taxon>Pseudomonadota</taxon>
        <taxon>Gammaproteobacteria</taxon>
        <taxon>Vibrionales</taxon>
        <taxon>Vibrionaceae</taxon>
        <taxon>Vibrio</taxon>
    </lineage>
</organism>
<proteinExistence type="predicted"/>
<evidence type="ECO:0000313" key="2">
    <source>
        <dbReference type="Proteomes" id="UP000838748"/>
    </source>
</evidence>
<dbReference type="EMBL" id="CAKLDM010000002">
    <property type="protein sequence ID" value="CAH0538558.1"/>
    <property type="molecule type" value="Genomic_DNA"/>
</dbReference>